<dbReference type="Proteomes" id="UP000515344">
    <property type="component" value="Chromosome"/>
</dbReference>
<dbReference type="Pfam" id="PF01661">
    <property type="entry name" value="Macro"/>
    <property type="match status" value="1"/>
</dbReference>
<evidence type="ECO:0000313" key="2">
    <source>
        <dbReference type="EMBL" id="QNA44338.1"/>
    </source>
</evidence>
<dbReference type="EMBL" id="CP060007">
    <property type="protein sequence ID" value="QNA44338.1"/>
    <property type="molecule type" value="Genomic_DNA"/>
</dbReference>
<dbReference type="SMART" id="SM00506">
    <property type="entry name" value="A1pp"/>
    <property type="match status" value="1"/>
</dbReference>
<accession>A0A7G5XFT5</accession>
<evidence type="ECO:0000313" key="3">
    <source>
        <dbReference type="Proteomes" id="UP000515344"/>
    </source>
</evidence>
<proteinExistence type="predicted"/>
<dbReference type="AlphaFoldDB" id="A0A7G5XFT5"/>
<dbReference type="KEGG" id="lacs:H4075_20090"/>
<reference evidence="3" key="1">
    <citation type="submission" date="2020-08" db="EMBL/GenBank/DDBJ databases">
        <title>Lacibacter sp. S13-6-6 genome sequencing.</title>
        <authorList>
            <person name="Jin L."/>
        </authorList>
    </citation>
    <scope>NUCLEOTIDE SEQUENCE [LARGE SCALE GENOMIC DNA]</scope>
    <source>
        <strain evidence="3">S13-6-6</strain>
    </source>
</reference>
<dbReference type="PROSITE" id="PS51154">
    <property type="entry name" value="MACRO"/>
    <property type="match status" value="1"/>
</dbReference>
<organism evidence="2 3">
    <name type="scientific">Lacibacter sediminis</name>
    <dbReference type="NCBI Taxonomy" id="2760713"/>
    <lineage>
        <taxon>Bacteria</taxon>
        <taxon>Pseudomonadati</taxon>
        <taxon>Bacteroidota</taxon>
        <taxon>Chitinophagia</taxon>
        <taxon>Chitinophagales</taxon>
        <taxon>Chitinophagaceae</taxon>
        <taxon>Lacibacter</taxon>
    </lineage>
</organism>
<protein>
    <submittedName>
        <fullName evidence="2">O-acetyl-ADP-ribose deacetylase</fullName>
    </submittedName>
</protein>
<dbReference type="CDD" id="cd02908">
    <property type="entry name" value="Macro_OAADPr_deacetylase"/>
    <property type="match status" value="1"/>
</dbReference>
<dbReference type="PANTHER" id="PTHR11106:SF27">
    <property type="entry name" value="MACRO DOMAIN-CONTAINING PROTEIN"/>
    <property type="match status" value="1"/>
</dbReference>
<dbReference type="NCBIfam" id="NF001664">
    <property type="entry name" value="PRK00431.1-6"/>
    <property type="match status" value="1"/>
</dbReference>
<dbReference type="RefSeq" id="WP_182802600.1">
    <property type="nucleotide sequence ID" value="NZ_CP060007.1"/>
</dbReference>
<keyword evidence="3" id="KW-1185">Reference proteome</keyword>
<dbReference type="SUPFAM" id="SSF52949">
    <property type="entry name" value="Macro domain-like"/>
    <property type="match status" value="1"/>
</dbReference>
<evidence type="ECO:0000259" key="1">
    <source>
        <dbReference type="PROSITE" id="PS51154"/>
    </source>
</evidence>
<dbReference type="InterPro" id="IPR002589">
    <property type="entry name" value="Macro_dom"/>
</dbReference>
<name>A0A7G5XFT5_9BACT</name>
<dbReference type="PANTHER" id="PTHR11106">
    <property type="entry name" value="GANGLIOSIDE INDUCED DIFFERENTIATION ASSOCIATED PROTEIN 2-RELATED"/>
    <property type="match status" value="1"/>
</dbReference>
<sequence length="170" mass="18859">MKIELINTDITILAVDAIVNAANSSLTGGGGVDGAIHRAAGPQLREYCITLKGCKTGHAKISPGFKLKAKYIIHTVGPVWNNGTENEEELLRMCYENSLQLASENNIRTIAFPCISTGAYRFPFDKAAVIALSTIDEFLKMNNSIEKVFLVVFGQKEFDQYERIYKAYFK</sequence>
<feature type="domain" description="Macro" evidence="1">
    <location>
        <begin position="1"/>
        <end position="169"/>
    </location>
</feature>
<dbReference type="Gene3D" id="3.40.220.10">
    <property type="entry name" value="Leucine Aminopeptidase, subunit E, domain 1"/>
    <property type="match status" value="1"/>
</dbReference>
<gene>
    <name evidence="2" type="ORF">H4075_20090</name>
</gene>
<dbReference type="InterPro" id="IPR043472">
    <property type="entry name" value="Macro_dom-like"/>
</dbReference>